<sequence>MDFITRQSFNILSSKGFNQLLISQQQNRLIIRYQDQYYEKTLKTTIIDICSFIKHDIYILALTSDQLYLYQFDLNNTVMVLLRTFNKIIKYISVIDPPIVRLDNEYYNVFTQEYTNYKFDYHSISQNYCLLNRNRTYLMKDDKVIKVFEKSLASYVVNYGAPWVFLVNTKFQLKMFGTKEIIIELPILTDVSVDYIQAYAVTQDQEKYIFQINVCFIISDKSRMFCKYVIENNQVIDKSLTLHTNIRISRTYPSFLRLNALVVTNNLYIAENLRDCKLVHTFNERIEQVYWQQKNFWVVHGKTCEQFDIDNNLLNTIENFDYIKQMLFYKGSLYNLQENCIQRYENQKLVYTKQIYNCIHLLYDTYSLIQVLLNGNCLQFLDFEDTTVIFEFQMQSEYISCNYLQPLQTFIVKTQTYDIIFYIPLIRCQKASYAQLNEGCFSVNSELQLCQIQRTKYGNMETQLEHIICNVPDLSIFFEVTGDFNDEIDINSQFESLNRFSQFFQSALPFLAMNQFNYIEIQTKYNKNDFPEWLQNFYATLDSTNKIPKISIDQLLNSNILYTSPVYHLIDIITQMATGQYQLEKSPQQVSLYFIICNKVQLLANLYKLSNQVKVAEFLKRDFSILSNQQAAIKNAFVLLSKHQYEMSAAWFIIGKDYINAIKILSSVDYFNSAILALRSVQILRFHDQIDDDIKNILLLQIQNCYLSDNLNALDYIEAVKVNQFILINFSNEKINILQILQLLQDLTKHQIKATDIPDLVSFLYAVHLFYQDINISQFILSLSVSLSLRYSSLYIKLLYQKISNQLKIKSIPIYSIIKQKEVLNNEIISFDSISLPVIEQCFDFTVPKIFNQKKYSTLLQFLFVSQPKFRTCQNLKLVQINLRRIFKSKIYEFLQNLQIDFLDILVLLNIIFIVKEIFDEDEHCFYCWQKVADYIGRQQMERNLEIPSVENLNQVFKFARTCLFSEQQEVALLSLIQKADPKDVSYILVVLEEKLIFWHKQVNNQQTQSQISTFLDNYRINKKNATFFVQHYLPKHISGIYVLQSNPTILITQTSINVVTAFIQQSKQFISQEFSADSFEIQHQTLYLISEELITLSYSFQLQKLIETTIKPRYQNSVFCFQEQNHFYIEMSPKYIVFNAINSNLIRKHILQQISKIISICLTKTLFLCIVQKENQDRILLQSRISDIQFTTNIEMKKLLQSNQIEGIYVVMDGNLERFLLIFSSKFVIFDEKFQSISEHPVAVQGGFCVKKEQFCCSDVKLSVFGKGKSDFCVLCGQEFQGNVEEGEGVEIVWE</sequence>
<proteinExistence type="predicted"/>
<name>A0A9P8LNH6_9EUKA</name>
<keyword evidence="3" id="KW-1185">Reference proteome</keyword>
<dbReference type="Proteomes" id="UP000018208">
    <property type="component" value="Unassembled WGS sequence"/>
</dbReference>
<dbReference type="PANTHER" id="PTHR13950:SF9">
    <property type="entry name" value="RABCONNECTIN-3A"/>
    <property type="match status" value="1"/>
</dbReference>
<dbReference type="InterPro" id="IPR052208">
    <property type="entry name" value="DmX-like/RAVE_component"/>
</dbReference>
<evidence type="ECO:0000313" key="3">
    <source>
        <dbReference type="Proteomes" id="UP000018208"/>
    </source>
</evidence>
<comment type="caution">
    <text evidence="2">The sequence shown here is derived from an EMBL/GenBank/DDBJ whole genome shotgun (WGS) entry which is preliminary data.</text>
</comment>
<dbReference type="GeneID" id="94301659"/>
<dbReference type="RefSeq" id="XP_067762108.1">
    <property type="nucleotide sequence ID" value="XM_067911421.1"/>
</dbReference>
<dbReference type="GO" id="GO:0007035">
    <property type="term" value="P:vacuolar acidification"/>
    <property type="evidence" value="ECO:0007669"/>
    <property type="project" value="TreeGrafter"/>
</dbReference>
<evidence type="ECO:0000259" key="1">
    <source>
        <dbReference type="Pfam" id="PF12234"/>
    </source>
</evidence>
<dbReference type="PANTHER" id="PTHR13950">
    <property type="entry name" value="RABCONNECTIN-RELATED"/>
    <property type="match status" value="1"/>
</dbReference>
<dbReference type="InterPro" id="IPR022033">
    <property type="entry name" value="Rav1p_C"/>
</dbReference>
<gene>
    <name evidence="2" type="ORF">SS50377_27636</name>
</gene>
<evidence type="ECO:0000313" key="2">
    <source>
        <dbReference type="EMBL" id="KAH0571335.1"/>
    </source>
</evidence>
<dbReference type="Pfam" id="PF12234">
    <property type="entry name" value="Rav1p_C"/>
    <property type="match status" value="1"/>
</dbReference>
<dbReference type="OrthoDB" id="342131at2759"/>
<dbReference type="EMBL" id="AUWU02000007">
    <property type="protein sequence ID" value="KAH0571335.1"/>
    <property type="molecule type" value="Genomic_DNA"/>
</dbReference>
<dbReference type="KEGG" id="ssao:94301659"/>
<organism evidence="2 3">
    <name type="scientific">Spironucleus salmonicida</name>
    <dbReference type="NCBI Taxonomy" id="348837"/>
    <lineage>
        <taxon>Eukaryota</taxon>
        <taxon>Metamonada</taxon>
        <taxon>Diplomonadida</taxon>
        <taxon>Hexamitidae</taxon>
        <taxon>Hexamitinae</taxon>
        <taxon>Spironucleus</taxon>
    </lineage>
</organism>
<protein>
    <submittedName>
        <fullName evidence="2">RAVE protein 1 C terminal domain-containing protein</fullName>
    </submittedName>
</protein>
<accession>A0A9P8LNH6</accession>
<reference evidence="2 3" key="1">
    <citation type="journal article" date="2014" name="PLoS Genet.">
        <title>The Genome of Spironucleus salmonicida Highlights a Fish Pathogen Adapted to Fluctuating Environments.</title>
        <authorList>
            <person name="Xu F."/>
            <person name="Jerlstrom-Hultqvist J."/>
            <person name="Einarsson E."/>
            <person name="Astvaldsson A."/>
            <person name="Svard S.G."/>
            <person name="Andersson J.O."/>
        </authorList>
    </citation>
    <scope>NUCLEOTIDE SEQUENCE [LARGE SCALE GENOMIC DNA]</scope>
    <source>
        <strain evidence="2 3">ATCC 50377</strain>
    </source>
</reference>
<feature type="domain" description="RAVE complex protein Rav1 C-terminal" evidence="1">
    <location>
        <begin position="567"/>
        <end position="666"/>
    </location>
</feature>
<dbReference type="GO" id="GO:0043291">
    <property type="term" value="C:RAVE complex"/>
    <property type="evidence" value="ECO:0007669"/>
    <property type="project" value="TreeGrafter"/>
</dbReference>